<reference evidence="4 5" key="1">
    <citation type="submission" date="2023-07" db="EMBL/GenBank/DDBJ databases">
        <title>Sequencing the genomes of 1000 actinobacteria strains.</title>
        <authorList>
            <person name="Klenk H.-P."/>
        </authorList>
    </citation>
    <scope>NUCLEOTIDE SEQUENCE [LARGE SCALE GENOMIC DNA]</scope>
    <source>
        <strain evidence="4 5">DSM 15539</strain>
    </source>
</reference>
<dbReference type="EMBL" id="JAVDUJ010000001">
    <property type="protein sequence ID" value="MDR6939540.1"/>
    <property type="molecule type" value="Genomic_DNA"/>
</dbReference>
<dbReference type="Gene3D" id="2.60.200.20">
    <property type="match status" value="1"/>
</dbReference>
<keyword evidence="1" id="KW-0597">Phosphoprotein</keyword>
<evidence type="ECO:0000313" key="5">
    <source>
        <dbReference type="Proteomes" id="UP001266099"/>
    </source>
</evidence>
<dbReference type="PROSITE" id="PS50006">
    <property type="entry name" value="FHA_DOMAIN"/>
    <property type="match status" value="1"/>
</dbReference>
<keyword evidence="5" id="KW-1185">Reference proteome</keyword>
<dbReference type="InterPro" id="IPR008984">
    <property type="entry name" value="SMAD_FHA_dom_sf"/>
</dbReference>
<dbReference type="CDD" id="cd00060">
    <property type="entry name" value="FHA"/>
    <property type="match status" value="1"/>
</dbReference>
<organism evidence="4 5">
    <name type="scientific">Arcanobacterium hippocoleae</name>
    <dbReference type="NCBI Taxonomy" id="149017"/>
    <lineage>
        <taxon>Bacteria</taxon>
        <taxon>Bacillati</taxon>
        <taxon>Actinomycetota</taxon>
        <taxon>Actinomycetes</taxon>
        <taxon>Actinomycetales</taxon>
        <taxon>Actinomycetaceae</taxon>
        <taxon>Arcanobacterium</taxon>
    </lineage>
</organism>
<feature type="domain" description="FHA" evidence="3">
    <location>
        <begin position="95"/>
        <end position="144"/>
    </location>
</feature>
<protein>
    <submittedName>
        <fullName evidence="4">PSer/pThr/pTyr-binding forkhead associated (FHA) protein</fullName>
    </submittedName>
</protein>
<name>A0ABU1T3X6_9ACTO</name>
<feature type="compositionally biased region" description="Polar residues" evidence="2">
    <location>
        <begin position="45"/>
        <end position="66"/>
    </location>
</feature>
<evidence type="ECO:0000259" key="3">
    <source>
        <dbReference type="PROSITE" id="PS50006"/>
    </source>
</evidence>
<dbReference type="RefSeq" id="WP_309956287.1">
    <property type="nucleotide sequence ID" value="NZ_CP136414.1"/>
</dbReference>
<proteinExistence type="predicted"/>
<comment type="caution">
    <text evidence="4">The sequence shown here is derived from an EMBL/GenBank/DDBJ whole genome shotgun (WGS) entry which is preliminary data.</text>
</comment>
<dbReference type="SMART" id="SM00240">
    <property type="entry name" value="FHA"/>
    <property type="match status" value="1"/>
</dbReference>
<gene>
    <name evidence="4" type="ORF">J2S36_001083</name>
</gene>
<accession>A0ABU1T3X6</accession>
<dbReference type="InterPro" id="IPR000253">
    <property type="entry name" value="FHA_dom"/>
</dbReference>
<evidence type="ECO:0000256" key="1">
    <source>
        <dbReference type="ARBA" id="ARBA00022553"/>
    </source>
</evidence>
<dbReference type="Proteomes" id="UP001266099">
    <property type="component" value="Unassembled WGS sequence"/>
</dbReference>
<feature type="region of interest" description="Disordered" evidence="2">
    <location>
        <begin position="44"/>
        <end position="66"/>
    </location>
</feature>
<dbReference type="SUPFAM" id="SSF49879">
    <property type="entry name" value="SMAD/FHA domain"/>
    <property type="match status" value="1"/>
</dbReference>
<evidence type="ECO:0000313" key="4">
    <source>
        <dbReference type="EMBL" id="MDR6939540.1"/>
    </source>
</evidence>
<evidence type="ECO:0000256" key="2">
    <source>
        <dbReference type="SAM" id="MobiDB-lite"/>
    </source>
</evidence>
<dbReference type="Pfam" id="PF00498">
    <property type="entry name" value="FHA"/>
    <property type="match status" value="1"/>
</dbReference>
<sequence>MSALVVTIARFGLLILLWLFVIFALATVRNDVYGGSLPARKRANSRAQRQISHSNTAAQPGSSAQLSPQTLAAPSLYVLQGALAGTTIRISNSPIIVGRSPDSALVLDDGYASARHARFYLQDGKVILEDLSSTNGTWVNDQQVHGAITLPPGVRVTIGKTIMEVR</sequence>